<feature type="domain" description="Peptidase S1" evidence="9">
    <location>
        <begin position="1"/>
        <end position="234"/>
    </location>
</feature>
<dbReference type="Proteomes" id="UP001562425">
    <property type="component" value="Unassembled WGS sequence"/>
</dbReference>
<comment type="similarity">
    <text evidence="8">Belongs to the peptidase S1 family. CLIP subfamily.</text>
</comment>
<dbReference type="PANTHER" id="PTHR24256">
    <property type="entry name" value="TRYPTASE-RELATED"/>
    <property type="match status" value="1"/>
</dbReference>
<evidence type="ECO:0000256" key="8">
    <source>
        <dbReference type="ARBA" id="ARBA00024195"/>
    </source>
</evidence>
<evidence type="ECO:0000313" key="11">
    <source>
        <dbReference type="Proteomes" id="UP001562425"/>
    </source>
</evidence>
<evidence type="ECO:0000256" key="5">
    <source>
        <dbReference type="ARBA" id="ARBA00022859"/>
    </source>
</evidence>
<dbReference type="PRINTS" id="PR00722">
    <property type="entry name" value="CHYMOTRYPSIN"/>
</dbReference>
<dbReference type="Pfam" id="PF00089">
    <property type="entry name" value="Trypsin"/>
    <property type="match status" value="1"/>
</dbReference>
<comment type="caution">
    <text evidence="10">The sequence shown here is derived from an EMBL/GenBank/DDBJ whole genome shotgun (WGS) entry which is preliminary data.</text>
</comment>
<keyword evidence="2" id="KW-0964">Secreted</keyword>
<keyword evidence="6" id="KW-1015">Disulfide bond</keyword>
<gene>
    <name evidence="10" type="ORF">pipiens_009703</name>
</gene>
<keyword evidence="5" id="KW-0391">Immunity</keyword>
<dbReference type="InterPro" id="IPR043504">
    <property type="entry name" value="Peptidase_S1_PA_chymotrypsin"/>
</dbReference>
<evidence type="ECO:0000256" key="3">
    <source>
        <dbReference type="ARBA" id="ARBA00022588"/>
    </source>
</evidence>
<evidence type="ECO:0000256" key="1">
    <source>
        <dbReference type="ARBA" id="ARBA00004613"/>
    </source>
</evidence>
<accession>A0ABD1DCV5</accession>
<evidence type="ECO:0000256" key="7">
    <source>
        <dbReference type="ARBA" id="ARBA00023180"/>
    </source>
</evidence>
<organism evidence="10 11">
    <name type="scientific">Culex pipiens pipiens</name>
    <name type="common">Northern house mosquito</name>
    <dbReference type="NCBI Taxonomy" id="38569"/>
    <lineage>
        <taxon>Eukaryota</taxon>
        <taxon>Metazoa</taxon>
        <taxon>Ecdysozoa</taxon>
        <taxon>Arthropoda</taxon>
        <taxon>Hexapoda</taxon>
        <taxon>Insecta</taxon>
        <taxon>Pterygota</taxon>
        <taxon>Neoptera</taxon>
        <taxon>Endopterygota</taxon>
        <taxon>Diptera</taxon>
        <taxon>Nematocera</taxon>
        <taxon>Culicoidea</taxon>
        <taxon>Culicidae</taxon>
        <taxon>Culicinae</taxon>
        <taxon>Culicini</taxon>
        <taxon>Culex</taxon>
        <taxon>Culex</taxon>
    </lineage>
</organism>
<keyword evidence="11" id="KW-1185">Reference proteome</keyword>
<evidence type="ECO:0000256" key="6">
    <source>
        <dbReference type="ARBA" id="ARBA00023157"/>
    </source>
</evidence>
<keyword evidence="7" id="KW-0325">Glycoprotein</keyword>
<dbReference type="AlphaFoldDB" id="A0ABD1DCV5"/>
<proteinExistence type="inferred from homology"/>
<evidence type="ECO:0000259" key="9">
    <source>
        <dbReference type="PROSITE" id="PS50240"/>
    </source>
</evidence>
<dbReference type="Gene3D" id="2.40.10.10">
    <property type="entry name" value="Trypsin-like serine proteases"/>
    <property type="match status" value="2"/>
</dbReference>
<dbReference type="CDD" id="cd00190">
    <property type="entry name" value="Tryp_SPc"/>
    <property type="match status" value="1"/>
</dbReference>
<evidence type="ECO:0000313" key="10">
    <source>
        <dbReference type="EMBL" id="KAL1397512.1"/>
    </source>
</evidence>
<keyword evidence="3" id="KW-0399">Innate immunity</keyword>
<dbReference type="PROSITE" id="PS50240">
    <property type="entry name" value="TRYPSIN_DOM"/>
    <property type="match status" value="1"/>
</dbReference>
<name>A0ABD1DCV5_CULPP</name>
<dbReference type="SUPFAM" id="SSF50494">
    <property type="entry name" value="Trypsin-like serine proteases"/>
    <property type="match status" value="1"/>
</dbReference>
<keyword evidence="4" id="KW-0732">Signal</keyword>
<dbReference type="InterPro" id="IPR001254">
    <property type="entry name" value="Trypsin_dom"/>
</dbReference>
<evidence type="ECO:0000256" key="2">
    <source>
        <dbReference type="ARBA" id="ARBA00022525"/>
    </source>
</evidence>
<comment type="subcellular location">
    <subcellularLocation>
        <location evidence="1">Secreted</location>
    </subcellularLocation>
</comment>
<dbReference type="GO" id="GO:0005576">
    <property type="term" value="C:extracellular region"/>
    <property type="evidence" value="ECO:0007669"/>
    <property type="project" value="UniProtKB-SubCell"/>
</dbReference>
<dbReference type="FunFam" id="2.40.10.10:FF:000028">
    <property type="entry name" value="Serine protease easter"/>
    <property type="match status" value="1"/>
</dbReference>
<protein>
    <recommendedName>
        <fullName evidence="9">Peptidase S1 domain-containing protein</fullName>
    </recommendedName>
</protein>
<dbReference type="EMBL" id="JBEHCU010006268">
    <property type="protein sequence ID" value="KAL1397512.1"/>
    <property type="molecule type" value="Genomic_DNA"/>
</dbReference>
<sequence>MAVLIGEQPTTGDLFVVCPGTVINKRYVLTSASRTYESKPVIARLGEYDFQDPDCNGRNDNNCAPPVQDFRIERISIHPEYDDDSYRNNIALIRLKKEIKFEDHIQPICLPVSETLRQKKLSRYIATGWGHTQYPDGVPATVLHKATIPVIDFKECRSYHDPKWYIREGVLCAGRSGTPGTCLGDVGGPLGAPVQDDGVRFVQFGILSVYWCGNGTSIYTNVAFYMDWIEDTIRS</sequence>
<reference evidence="10 11" key="1">
    <citation type="submission" date="2024-05" db="EMBL/GenBank/DDBJ databases">
        <title>Culex pipiens pipiens assembly and annotation.</title>
        <authorList>
            <person name="Alout H."/>
            <person name="Durand T."/>
        </authorList>
    </citation>
    <scope>NUCLEOTIDE SEQUENCE [LARGE SCALE GENOMIC DNA]</scope>
    <source>
        <strain evidence="10">HA-2024</strain>
        <tissue evidence="10">Whole body</tissue>
    </source>
</reference>
<dbReference type="GO" id="GO:0045087">
    <property type="term" value="P:innate immune response"/>
    <property type="evidence" value="ECO:0007669"/>
    <property type="project" value="UniProtKB-KW"/>
</dbReference>
<dbReference type="InterPro" id="IPR001314">
    <property type="entry name" value="Peptidase_S1A"/>
</dbReference>
<dbReference type="InterPro" id="IPR051487">
    <property type="entry name" value="Ser/Thr_Proteases_Immune/Dev"/>
</dbReference>
<evidence type="ECO:0000256" key="4">
    <source>
        <dbReference type="ARBA" id="ARBA00022729"/>
    </source>
</evidence>
<dbReference type="SMART" id="SM00020">
    <property type="entry name" value="Tryp_SPc"/>
    <property type="match status" value="1"/>
</dbReference>
<dbReference type="InterPro" id="IPR009003">
    <property type="entry name" value="Peptidase_S1_PA"/>
</dbReference>